<dbReference type="PROSITE" id="PS51435">
    <property type="entry name" value="AP_NUCLEASE_F1_4"/>
    <property type="match status" value="1"/>
</dbReference>
<dbReference type="InterPro" id="IPR004808">
    <property type="entry name" value="AP_endonuc_1"/>
</dbReference>
<keyword evidence="4 12" id="KW-0479">Metal-binding</keyword>
<dbReference type="EC" id="3.1.-.-" evidence="14"/>
<feature type="binding site" evidence="12">
    <location>
        <position position="392"/>
    </location>
    <ligand>
        <name>Mg(2+)</name>
        <dbReference type="ChEBI" id="CHEBI:18420"/>
        <label>1</label>
    </ligand>
</feature>
<keyword evidence="7 14" id="KW-0378">Hydrolase</keyword>
<feature type="site" description="Interaction with DNA substrate" evidence="13">
    <location>
        <position position="393"/>
    </location>
</feature>
<comment type="function">
    <text evidence="14">Initiates repair of AP sites in DNA by catalyzing hydrolytic incision of the phosphodiester backbone immediately adjacent to the damage, generating a single-strand break with 5'-deoxyribose phosphate and 3'-hydroxyl ends.</text>
</comment>
<keyword evidence="14" id="KW-0963">Cytoplasm</keyword>
<dbReference type="Gene3D" id="3.60.10.10">
    <property type="entry name" value="Endonuclease/exonuclease/phosphatase"/>
    <property type="match status" value="1"/>
</dbReference>
<reference evidence="18" key="1">
    <citation type="submission" date="2025-08" db="UniProtKB">
        <authorList>
            <consortium name="RefSeq"/>
        </authorList>
    </citation>
    <scope>IDENTIFICATION</scope>
    <source>
        <tissue evidence="18">Sperm</tissue>
    </source>
</reference>
<feature type="site" description="Transition state stabilizer" evidence="13">
    <location>
        <position position="296"/>
    </location>
</feature>
<accession>A0AAJ7T8M1</accession>
<evidence type="ECO:0000256" key="11">
    <source>
        <dbReference type="PIRSR" id="PIRSR604808-1"/>
    </source>
</evidence>
<dbReference type="PANTHER" id="PTHR22748">
    <property type="entry name" value="AP ENDONUCLEASE"/>
    <property type="match status" value="1"/>
</dbReference>
<dbReference type="Pfam" id="PF03372">
    <property type="entry name" value="Exo_endo_phos"/>
    <property type="match status" value="1"/>
</dbReference>
<dbReference type="PROSITE" id="PS00726">
    <property type="entry name" value="AP_NUCLEASE_F1_1"/>
    <property type="match status" value="1"/>
</dbReference>
<dbReference type="PROSITE" id="PS00728">
    <property type="entry name" value="AP_NUCLEASE_F1_3"/>
    <property type="match status" value="1"/>
</dbReference>
<name>A0AAJ7T8M1_PETMA</name>
<keyword evidence="18" id="KW-0456">Lyase</keyword>
<keyword evidence="14" id="KW-0540">Nuclease</keyword>
<sequence>MLRGGAAWTLRGIRIPFIFRPFRRFPAPPPGGVLSIAHPLCLSTQLSTPLRINPFSPLGLSRSTPPHRLSLHPCLTFLCSPPSSLRVAMPRRAKKEQEATAVEAPSDDEPKAKRGKKGGAKPAEEPALYKDPQDKLETADGKPATLKITSWNVDGIRAWVKKNALEWVREEDPDVLCLQETKCAEKSLPAEVLDMPEFPHKFWACSDDKEGYSGVALLSKKKPINVTIGIGVEEHDKEGRVITAEFDDFFVVAAYVPNSGRGLVRLDYRETWDIAFRTFLKELQDRKPLVLCGDLNVAHQEIDLKNPKTNKNKTPGFTQRERDGFTELLKAGFVDSFRHLYPEVPYAYTFWTYMMNARAKNVGWRLDYFVLSEALLPKLCDNKVRSKVMGSDHCPITLLLAM</sequence>
<dbReference type="RefSeq" id="XP_032813343.1">
    <property type="nucleotide sequence ID" value="XM_032957452.1"/>
</dbReference>
<dbReference type="InterPro" id="IPR020848">
    <property type="entry name" value="AP_endonuclease_F1_CS"/>
</dbReference>
<evidence type="ECO:0000313" key="18">
    <source>
        <dbReference type="RefSeq" id="XP_032813343.1"/>
    </source>
</evidence>
<dbReference type="InterPro" id="IPR036691">
    <property type="entry name" value="Endo/exonu/phosph_ase_sf"/>
</dbReference>
<dbReference type="KEGG" id="pmrn:116944056"/>
<dbReference type="FunFam" id="3.60.10.10:FF:000009">
    <property type="entry name" value="DNA-(apurinic or apyrimidinic site) lyase"/>
    <property type="match status" value="1"/>
</dbReference>
<dbReference type="GO" id="GO:0008311">
    <property type="term" value="F:double-stranded DNA 3'-5' DNA exonuclease activity"/>
    <property type="evidence" value="ECO:0007669"/>
    <property type="project" value="UniProtKB-EC"/>
</dbReference>
<comment type="cofactor">
    <cofactor evidence="2">
        <name>Mn(2+)</name>
        <dbReference type="ChEBI" id="CHEBI:29035"/>
    </cofactor>
</comment>
<evidence type="ECO:0000256" key="4">
    <source>
        <dbReference type="ARBA" id="ARBA00022723"/>
    </source>
</evidence>
<dbReference type="NCBIfam" id="TIGR00633">
    <property type="entry name" value="xth"/>
    <property type="match status" value="1"/>
</dbReference>
<gene>
    <name evidence="18" type="primary">APEX1</name>
</gene>
<dbReference type="GO" id="GO:0008081">
    <property type="term" value="F:phosphoric diester hydrolase activity"/>
    <property type="evidence" value="ECO:0007669"/>
    <property type="project" value="TreeGrafter"/>
</dbReference>
<keyword evidence="5 14" id="KW-0255">Endonuclease</keyword>
<dbReference type="PROSITE" id="PS00727">
    <property type="entry name" value="AP_NUCLEASE_F1_2"/>
    <property type="match status" value="1"/>
</dbReference>
<dbReference type="GO" id="GO:0005634">
    <property type="term" value="C:nucleus"/>
    <property type="evidence" value="ECO:0007669"/>
    <property type="project" value="UniProtKB-SubCell"/>
</dbReference>
<feature type="domain" description="Endonuclease/exonuclease/phosphatase" evidence="16">
    <location>
        <begin position="150"/>
        <end position="393"/>
    </location>
</feature>
<evidence type="ECO:0000256" key="3">
    <source>
        <dbReference type="ARBA" id="ARBA00007092"/>
    </source>
</evidence>
<feature type="active site" description="Proton donor/acceptor" evidence="11">
    <location>
        <position position="294"/>
    </location>
</feature>
<keyword evidence="10 14" id="KW-0539">Nucleus</keyword>
<evidence type="ECO:0000256" key="10">
    <source>
        <dbReference type="ARBA" id="ARBA00023242"/>
    </source>
</evidence>
<keyword evidence="17" id="KW-1185">Reference proteome</keyword>
<feature type="compositionally biased region" description="Basic and acidic residues" evidence="15">
    <location>
        <begin position="122"/>
        <end position="140"/>
    </location>
</feature>
<feature type="binding site" evidence="12">
    <location>
        <position position="180"/>
    </location>
    <ligand>
        <name>Mg(2+)</name>
        <dbReference type="ChEBI" id="CHEBI:18420"/>
        <label>1</label>
    </ligand>
</feature>
<dbReference type="GO" id="GO:0003906">
    <property type="term" value="F:DNA-(apurinic or apyrimidinic site) endonuclease activity"/>
    <property type="evidence" value="ECO:0007669"/>
    <property type="project" value="TreeGrafter"/>
</dbReference>
<dbReference type="AlphaFoldDB" id="A0AAJ7T8M1"/>
<dbReference type="GO" id="GO:0005739">
    <property type="term" value="C:mitochondrion"/>
    <property type="evidence" value="ECO:0007669"/>
    <property type="project" value="UniProtKB-SubCell"/>
</dbReference>
<evidence type="ECO:0000256" key="15">
    <source>
        <dbReference type="SAM" id="MobiDB-lite"/>
    </source>
</evidence>
<keyword evidence="12" id="KW-0464">Manganese</keyword>
<feature type="binding site" evidence="12">
    <location>
        <position position="393"/>
    </location>
    <ligand>
        <name>Mg(2+)</name>
        <dbReference type="ChEBI" id="CHEBI:18420"/>
        <label>1</label>
    </ligand>
</feature>
<organism evidence="17 18">
    <name type="scientific">Petromyzon marinus</name>
    <name type="common">Sea lamprey</name>
    <dbReference type="NCBI Taxonomy" id="7757"/>
    <lineage>
        <taxon>Eukaryota</taxon>
        <taxon>Metazoa</taxon>
        <taxon>Chordata</taxon>
        <taxon>Craniata</taxon>
        <taxon>Vertebrata</taxon>
        <taxon>Cyclostomata</taxon>
        <taxon>Hyperoartia</taxon>
        <taxon>Petromyzontiformes</taxon>
        <taxon>Petromyzontidae</taxon>
        <taxon>Petromyzon</taxon>
    </lineage>
</organism>
<dbReference type="InterPro" id="IPR020847">
    <property type="entry name" value="AP_endonuclease_F1_BS"/>
</dbReference>
<dbReference type="GO" id="GO:0006284">
    <property type="term" value="P:base-excision repair"/>
    <property type="evidence" value="ECO:0007669"/>
    <property type="project" value="TreeGrafter"/>
</dbReference>
<evidence type="ECO:0000256" key="2">
    <source>
        <dbReference type="ARBA" id="ARBA00001936"/>
    </source>
</evidence>
<feature type="binding site" evidence="12">
    <location>
        <position position="294"/>
    </location>
    <ligand>
        <name>Mg(2+)</name>
        <dbReference type="ChEBI" id="CHEBI:18420"/>
        <label>1</label>
    </ligand>
</feature>
<dbReference type="CTD" id="328"/>
<evidence type="ECO:0000256" key="8">
    <source>
        <dbReference type="ARBA" id="ARBA00022842"/>
    </source>
</evidence>
<dbReference type="SUPFAM" id="SSF56219">
    <property type="entry name" value="DNase I-like"/>
    <property type="match status" value="1"/>
</dbReference>
<keyword evidence="9 14" id="KW-0234">DNA repair</keyword>
<comment type="similarity">
    <text evidence="3 14">Belongs to the DNA repair enzymes AP/ExoA family.</text>
</comment>
<evidence type="ECO:0000256" key="5">
    <source>
        <dbReference type="ARBA" id="ARBA00022759"/>
    </source>
</evidence>
<feature type="active site" evidence="11">
    <location>
        <position position="255"/>
    </location>
</feature>
<comment type="cofactor">
    <cofactor evidence="12 14">
        <name>Mg(2+)</name>
        <dbReference type="ChEBI" id="CHEBI:18420"/>
    </cofactor>
    <cofactor evidence="12 14">
        <name>Mn(2+)</name>
        <dbReference type="ChEBI" id="CHEBI:29035"/>
    </cofactor>
    <text evidence="12 14">Probably binds two magnesium or manganese ions per subunit.</text>
</comment>
<feature type="active site" description="Proton acceptor" evidence="11">
    <location>
        <position position="393"/>
    </location>
</feature>
<evidence type="ECO:0000256" key="1">
    <source>
        <dbReference type="ARBA" id="ARBA00000493"/>
    </source>
</evidence>
<dbReference type="NCBIfam" id="TIGR00195">
    <property type="entry name" value="exoDNase_III"/>
    <property type="match status" value="1"/>
</dbReference>
<feature type="binding site" evidence="12">
    <location>
        <position position="296"/>
    </location>
    <ligand>
        <name>Mg(2+)</name>
        <dbReference type="ChEBI" id="CHEBI:18420"/>
        <label>1</label>
    </ligand>
</feature>
<dbReference type="GO" id="GO:0003677">
    <property type="term" value="F:DNA binding"/>
    <property type="evidence" value="ECO:0007669"/>
    <property type="project" value="UniProtKB-KW"/>
</dbReference>
<feature type="site" description="Important for catalytic activity" evidence="13">
    <location>
        <position position="367"/>
    </location>
</feature>
<evidence type="ECO:0000256" key="14">
    <source>
        <dbReference type="RuleBase" id="RU362131"/>
    </source>
</evidence>
<evidence type="ECO:0000256" key="13">
    <source>
        <dbReference type="PIRSR" id="PIRSR604808-3"/>
    </source>
</evidence>
<dbReference type="Proteomes" id="UP001318040">
    <property type="component" value="Chromosome 20"/>
</dbReference>
<evidence type="ECO:0000256" key="9">
    <source>
        <dbReference type="ARBA" id="ARBA00023204"/>
    </source>
</evidence>
<comment type="subcellular location">
    <subcellularLocation>
        <location evidence="14">Nucleus</location>
    </subcellularLocation>
    <subcellularLocation>
        <location evidence="14">Cytoplasm</location>
    </subcellularLocation>
    <subcellularLocation>
        <location evidence="14">Mitochondrion</location>
    </subcellularLocation>
</comment>
<keyword evidence="8 12" id="KW-0460">Magnesium</keyword>
<dbReference type="CDD" id="cd09087">
    <property type="entry name" value="Ape1-like_AP-endo"/>
    <property type="match status" value="1"/>
</dbReference>
<dbReference type="GO" id="GO:0016829">
    <property type="term" value="F:lyase activity"/>
    <property type="evidence" value="ECO:0007669"/>
    <property type="project" value="UniProtKB-KW"/>
</dbReference>
<feature type="region of interest" description="Disordered" evidence="15">
    <location>
        <begin position="88"/>
        <end position="141"/>
    </location>
</feature>
<keyword evidence="14" id="KW-0496">Mitochondrion</keyword>
<keyword evidence="6 14" id="KW-0227">DNA damage</keyword>
<evidence type="ECO:0000313" key="17">
    <source>
        <dbReference type="Proteomes" id="UP001318040"/>
    </source>
</evidence>
<dbReference type="GO" id="GO:0046872">
    <property type="term" value="F:metal ion binding"/>
    <property type="evidence" value="ECO:0007669"/>
    <property type="project" value="UniProtKB-KW"/>
</dbReference>
<feature type="binding site" evidence="12">
    <location>
        <position position="152"/>
    </location>
    <ligand>
        <name>Mg(2+)</name>
        <dbReference type="ChEBI" id="CHEBI:18420"/>
        <label>1</label>
    </ligand>
</feature>
<protein>
    <recommendedName>
        <fullName evidence="14">DNA-(apurinic or apyrimidinic site) endonuclease</fullName>
        <ecNumber evidence="14">3.1.-.-</ecNumber>
    </recommendedName>
</protein>
<dbReference type="PANTHER" id="PTHR22748:SF6">
    <property type="entry name" value="DNA-(APURINIC OR APYRIMIDINIC SITE) ENDONUCLEASE"/>
    <property type="match status" value="1"/>
</dbReference>
<dbReference type="InterPro" id="IPR005135">
    <property type="entry name" value="Endo/exonuclease/phosphatase"/>
</dbReference>
<evidence type="ECO:0000256" key="7">
    <source>
        <dbReference type="ARBA" id="ARBA00022801"/>
    </source>
</evidence>
<proteinExistence type="inferred from homology"/>
<comment type="catalytic activity">
    <reaction evidence="1">
        <text>Exonucleolytic cleavage in the 3'- to 5'-direction to yield nucleoside 5'-phosphates.</text>
        <dbReference type="EC" id="3.1.11.2"/>
    </reaction>
</comment>
<keyword evidence="14" id="KW-0238">DNA-binding</keyword>
<evidence type="ECO:0000256" key="12">
    <source>
        <dbReference type="PIRSR" id="PIRSR604808-2"/>
    </source>
</evidence>
<evidence type="ECO:0000259" key="16">
    <source>
        <dbReference type="Pfam" id="PF03372"/>
    </source>
</evidence>
<evidence type="ECO:0000256" key="6">
    <source>
        <dbReference type="ARBA" id="ARBA00022763"/>
    </source>
</evidence>